<dbReference type="KEGG" id="ptn:PTRA_a1437"/>
<dbReference type="RefSeq" id="WP_058373091.1">
    <property type="nucleotide sequence ID" value="NZ_CP011034.1"/>
</dbReference>
<reference evidence="2 3" key="1">
    <citation type="submission" date="2015-03" db="EMBL/GenBank/DDBJ databases">
        <authorList>
            <person name="Murphy D."/>
        </authorList>
    </citation>
    <scope>NUCLEOTIDE SEQUENCE [LARGE SCALE GENOMIC DNA]</scope>
    <source>
        <strain evidence="2 3">KMM 520</strain>
    </source>
</reference>
<dbReference type="EMBL" id="CP011034">
    <property type="protein sequence ID" value="ALS32651.1"/>
    <property type="molecule type" value="Genomic_DNA"/>
</dbReference>
<dbReference type="PATRIC" id="fig|1315283.4.peg.1244"/>
<proteinExistence type="predicted"/>
<feature type="compositionally biased region" description="Polar residues" evidence="1">
    <location>
        <begin position="87"/>
        <end position="116"/>
    </location>
</feature>
<name>A0A0U2WL54_9GAMM</name>
<gene>
    <name evidence="2" type="ORF">PTRA_a1437</name>
</gene>
<evidence type="ECO:0000256" key="1">
    <source>
        <dbReference type="SAM" id="MobiDB-lite"/>
    </source>
</evidence>
<evidence type="ECO:0000313" key="3">
    <source>
        <dbReference type="Proteomes" id="UP000065261"/>
    </source>
</evidence>
<feature type="region of interest" description="Disordered" evidence="1">
    <location>
        <begin position="78"/>
        <end position="116"/>
    </location>
</feature>
<dbReference type="AlphaFoldDB" id="A0A0U2WL54"/>
<accession>A0A0U2WL54</accession>
<protein>
    <submittedName>
        <fullName evidence="2">Uncharacterized protein</fullName>
    </submittedName>
</protein>
<sequence length="137" mass="15069">MKSYEQDQKEFIRALKEILGVHYQSALADAKQARLAALQGIKNPTPKQLGFATAEANRAMARAAKACGVDSVPQYIKDKKEQGRNHYASQARTKQTARQSNIKANPGNFTSSKVPANQGYSLNAELEKTFNNARKTA</sequence>
<dbReference type="Proteomes" id="UP000065261">
    <property type="component" value="Chromosome I"/>
</dbReference>
<evidence type="ECO:0000313" key="2">
    <source>
        <dbReference type="EMBL" id="ALS32651.1"/>
    </source>
</evidence>
<dbReference type="OrthoDB" id="6316236at2"/>
<organism evidence="2">
    <name type="scientific">Pseudoalteromonas translucida KMM 520</name>
    <dbReference type="NCBI Taxonomy" id="1315283"/>
    <lineage>
        <taxon>Bacteria</taxon>
        <taxon>Pseudomonadati</taxon>
        <taxon>Pseudomonadota</taxon>
        <taxon>Gammaproteobacteria</taxon>
        <taxon>Alteromonadales</taxon>
        <taxon>Pseudoalteromonadaceae</taxon>
        <taxon>Pseudoalteromonas</taxon>
    </lineage>
</organism>